<keyword evidence="3 6" id="KW-0812">Transmembrane</keyword>
<feature type="transmembrane region" description="Helical" evidence="7">
    <location>
        <begin position="157"/>
        <end position="175"/>
    </location>
</feature>
<keyword evidence="9" id="KW-1185">Reference proteome</keyword>
<dbReference type="PROSITE" id="PS00610">
    <property type="entry name" value="NA_NEUROTRAN_SYMP_1"/>
    <property type="match status" value="1"/>
</dbReference>
<accession>A0A410QBB2</accession>
<organism evidence="8 9">
    <name type="scientific">Acidilutibacter cellobiosedens</name>
    <dbReference type="NCBI Taxonomy" id="2507161"/>
    <lineage>
        <taxon>Bacteria</taxon>
        <taxon>Bacillati</taxon>
        <taxon>Bacillota</taxon>
        <taxon>Tissierellia</taxon>
        <taxon>Tissierellales</taxon>
        <taxon>Acidilutibacteraceae</taxon>
        <taxon>Acidilutibacter</taxon>
    </lineage>
</organism>
<evidence type="ECO:0000256" key="4">
    <source>
        <dbReference type="ARBA" id="ARBA00022989"/>
    </source>
</evidence>
<evidence type="ECO:0000256" key="1">
    <source>
        <dbReference type="ARBA" id="ARBA00004141"/>
    </source>
</evidence>
<dbReference type="OrthoDB" id="9762833at2"/>
<feature type="transmembrane region" description="Helical" evidence="7">
    <location>
        <begin position="187"/>
        <end position="207"/>
    </location>
</feature>
<keyword evidence="2 6" id="KW-0813">Transport</keyword>
<feature type="transmembrane region" description="Helical" evidence="7">
    <location>
        <begin position="441"/>
        <end position="461"/>
    </location>
</feature>
<feature type="transmembrane region" description="Helical" evidence="7">
    <location>
        <begin position="315"/>
        <end position="343"/>
    </location>
</feature>
<keyword evidence="5 7" id="KW-0472">Membrane</keyword>
<name>A0A410QBB2_9FIRM</name>
<comment type="similarity">
    <text evidence="6">Belongs to the sodium:neurotransmitter symporter (SNF) (TC 2.A.22) family.</text>
</comment>
<feature type="transmembrane region" description="Helical" evidence="7">
    <location>
        <begin position="12"/>
        <end position="30"/>
    </location>
</feature>
<proteinExistence type="inferred from homology"/>
<feature type="transmembrane region" description="Helical" evidence="7">
    <location>
        <begin position="270"/>
        <end position="289"/>
    </location>
</feature>
<feature type="transmembrane region" description="Helical" evidence="7">
    <location>
        <begin position="42"/>
        <end position="66"/>
    </location>
</feature>
<evidence type="ECO:0000256" key="6">
    <source>
        <dbReference type="RuleBase" id="RU003732"/>
    </source>
</evidence>
<evidence type="ECO:0000313" key="8">
    <source>
        <dbReference type="EMBL" id="QAT61285.1"/>
    </source>
</evidence>
<evidence type="ECO:0000256" key="7">
    <source>
        <dbReference type="SAM" id="Phobius"/>
    </source>
</evidence>
<protein>
    <recommendedName>
        <fullName evidence="6">Transporter</fullName>
    </recommendedName>
</protein>
<dbReference type="PANTHER" id="PTHR42948">
    <property type="entry name" value="TRANSPORTER"/>
    <property type="match status" value="1"/>
</dbReference>
<dbReference type="NCBIfam" id="NF037979">
    <property type="entry name" value="Na_transp"/>
    <property type="match status" value="1"/>
</dbReference>
<dbReference type="RefSeq" id="WP_071141400.1">
    <property type="nucleotide sequence ID" value="NZ_CP035282.1"/>
</dbReference>
<reference evidence="9" key="1">
    <citation type="submission" date="2019-01" db="EMBL/GenBank/DDBJ databases">
        <title>Draft genomes of a novel of Sporanaerobacter strains.</title>
        <authorList>
            <person name="Ma S."/>
        </authorList>
    </citation>
    <scope>NUCLEOTIDE SEQUENCE [LARGE SCALE GENOMIC DNA]</scope>
    <source>
        <strain evidence="9">NJN-17</strain>
    </source>
</reference>
<feature type="transmembrane region" description="Helical" evidence="7">
    <location>
        <begin position="397"/>
        <end position="414"/>
    </location>
</feature>
<evidence type="ECO:0000256" key="3">
    <source>
        <dbReference type="ARBA" id="ARBA00022692"/>
    </source>
</evidence>
<dbReference type="SUPFAM" id="SSF161070">
    <property type="entry name" value="SNF-like"/>
    <property type="match status" value="1"/>
</dbReference>
<feature type="transmembrane region" description="Helical" evidence="7">
    <location>
        <begin position="227"/>
        <end position="249"/>
    </location>
</feature>
<dbReference type="CDD" id="cd10336">
    <property type="entry name" value="SLC6sbd_Tyt1-Like"/>
    <property type="match status" value="1"/>
</dbReference>
<evidence type="ECO:0000256" key="2">
    <source>
        <dbReference type="ARBA" id="ARBA00022448"/>
    </source>
</evidence>
<evidence type="ECO:0000256" key="5">
    <source>
        <dbReference type="ARBA" id="ARBA00023136"/>
    </source>
</evidence>
<dbReference type="GO" id="GO:0015293">
    <property type="term" value="F:symporter activity"/>
    <property type="evidence" value="ECO:0007669"/>
    <property type="project" value="UniProtKB-KW"/>
</dbReference>
<feature type="transmembrane region" description="Helical" evidence="7">
    <location>
        <begin position="355"/>
        <end position="377"/>
    </location>
</feature>
<evidence type="ECO:0000313" key="9">
    <source>
        <dbReference type="Proteomes" id="UP000287969"/>
    </source>
</evidence>
<gene>
    <name evidence="8" type="ORF">EQM13_06610</name>
</gene>
<dbReference type="GO" id="GO:0016020">
    <property type="term" value="C:membrane"/>
    <property type="evidence" value="ECO:0007669"/>
    <property type="project" value="UniProtKB-SubCell"/>
</dbReference>
<sequence>MEKPKRENFSSGIAVFFATLGSALGLGNMWKFPYLVGNNGGGAFLFVYLICVFLLGIPVMISEFFIGRHTRKNAIGAFTELKANPFWKCIGYMGILSSLFIMFFYTDVAGWVYSYVFRGIKGDFNILSSLESTKAANTTQSIFLNTTGAGNSAINPMIWQLIVLVVVSLIIIAGVKKGIEKVTKTLLPILFILVIICDIRALTLQGSKEGLNFLFNPDFSKLNGSSIMTAMGLAFFKLSLGMGTMITYASYFTNDNNLMRTPIKVALSDIMVSLLAGIAIFPVVFSFGMKPEGSGMGLLFTTVPLIFMKLPFGNLLLIAFFFLTAIAATTALISLLEVPVAFLSEELKINRTKSVIIISSIVLIVGILTVHPGSLFGNAMIGSRNLFDFYDFLTSNILMPLGGFLIALFVGYVVNKNTLYQTLSNNGTLNIAVSFKLYQFVIRYITPILVLLVFLNSLQIITF</sequence>
<dbReference type="PRINTS" id="PR00176">
    <property type="entry name" value="NANEUSMPORT"/>
</dbReference>
<dbReference type="EMBL" id="CP035282">
    <property type="protein sequence ID" value="QAT61285.1"/>
    <property type="molecule type" value="Genomic_DNA"/>
</dbReference>
<dbReference type="InterPro" id="IPR047218">
    <property type="entry name" value="YocR/YhdH-like"/>
</dbReference>
<dbReference type="KEGG" id="spoa:EQM13_06610"/>
<feature type="transmembrane region" description="Helical" evidence="7">
    <location>
        <begin position="86"/>
        <end position="105"/>
    </location>
</feature>
<dbReference type="Pfam" id="PF00209">
    <property type="entry name" value="SNF"/>
    <property type="match status" value="2"/>
</dbReference>
<dbReference type="Proteomes" id="UP000287969">
    <property type="component" value="Chromosome"/>
</dbReference>
<dbReference type="PROSITE" id="PS50267">
    <property type="entry name" value="NA_NEUROTRAN_SYMP_3"/>
    <property type="match status" value="1"/>
</dbReference>
<comment type="subcellular location">
    <subcellularLocation>
        <location evidence="1">Membrane</location>
        <topology evidence="1">Multi-pass membrane protein</topology>
    </subcellularLocation>
</comment>
<keyword evidence="6" id="KW-0769">Symport</keyword>
<dbReference type="InterPro" id="IPR000175">
    <property type="entry name" value="Na/ntran_symport"/>
</dbReference>
<keyword evidence="4 7" id="KW-1133">Transmembrane helix</keyword>
<dbReference type="AlphaFoldDB" id="A0A410QBB2"/>
<dbReference type="InterPro" id="IPR037272">
    <property type="entry name" value="SNS_sf"/>
</dbReference>
<dbReference type="PANTHER" id="PTHR42948:SF1">
    <property type="entry name" value="TRANSPORTER"/>
    <property type="match status" value="1"/>
</dbReference>